<accession>A0ABY2JF49</accession>
<evidence type="ECO:0000313" key="2">
    <source>
        <dbReference type="Proteomes" id="UP000297851"/>
    </source>
</evidence>
<dbReference type="Gene3D" id="3.40.50.300">
    <property type="entry name" value="P-loop containing nucleotide triphosphate hydrolases"/>
    <property type="match status" value="1"/>
</dbReference>
<gene>
    <name evidence="1" type="ORF">E3T25_08155</name>
</gene>
<organism evidence="1 2">
    <name type="scientific">Cryobacterium sandaracinum</name>
    <dbReference type="NCBI Taxonomy" id="1259247"/>
    <lineage>
        <taxon>Bacteria</taxon>
        <taxon>Bacillati</taxon>
        <taxon>Actinomycetota</taxon>
        <taxon>Actinomycetes</taxon>
        <taxon>Micrococcales</taxon>
        <taxon>Microbacteriaceae</taxon>
        <taxon>Cryobacterium</taxon>
    </lineage>
</organism>
<dbReference type="InterPro" id="IPR027417">
    <property type="entry name" value="P-loop_NTPase"/>
</dbReference>
<dbReference type="EMBL" id="SOGO01000024">
    <property type="protein sequence ID" value="TFD02634.1"/>
    <property type="molecule type" value="Genomic_DNA"/>
</dbReference>
<proteinExistence type="predicted"/>
<protein>
    <recommendedName>
        <fullName evidence="3">ATPase AAA-type core domain-containing protein</fullName>
    </recommendedName>
</protein>
<name>A0ABY2JF49_9MICO</name>
<evidence type="ECO:0000313" key="1">
    <source>
        <dbReference type="EMBL" id="TFD02634.1"/>
    </source>
</evidence>
<keyword evidence="2" id="KW-1185">Reference proteome</keyword>
<sequence>MPVSEPSFHERSHGESFLHLVAARSRYPGLWILDEPESALSSTGSLALIRHQQDILDAGGSQVILLTHSPILASLPGAAIYEVGPWGYRLCAWEDLDLVRDWRSFLEAPERYLRHLF</sequence>
<dbReference type="RefSeq" id="WP_134373572.1">
    <property type="nucleotide sequence ID" value="NZ_SOGO01000024.1"/>
</dbReference>
<comment type="caution">
    <text evidence="1">The sequence shown here is derived from an EMBL/GenBank/DDBJ whole genome shotgun (WGS) entry which is preliminary data.</text>
</comment>
<dbReference type="Proteomes" id="UP000297851">
    <property type="component" value="Unassembled WGS sequence"/>
</dbReference>
<evidence type="ECO:0008006" key="3">
    <source>
        <dbReference type="Google" id="ProtNLM"/>
    </source>
</evidence>
<dbReference type="SUPFAM" id="SSF52540">
    <property type="entry name" value="P-loop containing nucleoside triphosphate hydrolases"/>
    <property type="match status" value="1"/>
</dbReference>
<reference evidence="1 2" key="1">
    <citation type="submission" date="2019-03" db="EMBL/GenBank/DDBJ databases">
        <title>Genomics of glacier-inhabiting Cryobacterium strains.</title>
        <authorList>
            <person name="Liu Q."/>
            <person name="Xin Y.-H."/>
        </authorList>
    </citation>
    <scope>NUCLEOTIDE SEQUENCE [LARGE SCALE GENOMIC DNA]</scope>
    <source>
        <strain evidence="1 2">TMT2-16</strain>
    </source>
</reference>